<accession>A0A2A6RK02</accession>
<keyword evidence="1" id="KW-0808">Transferase</keyword>
<keyword evidence="5" id="KW-1185">Reference proteome</keyword>
<dbReference type="AlphaFoldDB" id="A0A2A6RK02"/>
<feature type="domain" description="Glycosyl transferase family 1" evidence="2">
    <location>
        <begin position="197"/>
        <end position="351"/>
    </location>
</feature>
<evidence type="ECO:0000256" key="1">
    <source>
        <dbReference type="ARBA" id="ARBA00022679"/>
    </source>
</evidence>
<dbReference type="GO" id="GO:0016757">
    <property type="term" value="F:glycosyltransferase activity"/>
    <property type="evidence" value="ECO:0007669"/>
    <property type="project" value="InterPro"/>
</dbReference>
<dbReference type="Gene3D" id="3.40.50.2000">
    <property type="entry name" value="Glycogen Phosphorylase B"/>
    <property type="match status" value="2"/>
</dbReference>
<dbReference type="CDD" id="cd03809">
    <property type="entry name" value="GT4_MtfB-like"/>
    <property type="match status" value="1"/>
</dbReference>
<dbReference type="FunFam" id="3.40.50.2000:FF:000119">
    <property type="entry name" value="Glycosyl transferase group 1"/>
    <property type="match status" value="1"/>
</dbReference>
<organism evidence="4 5">
    <name type="scientific">Candidatus Viridilinea mediisalina</name>
    <dbReference type="NCBI Taxonomy" id="2024553"/>
    <lineage>
        <taxon>Bacteria</taxon>
        <taxon>Bacillati</taxon>
        <taxon>Chloroflexota</taxon>
        <taxon>Chloroflexia</taxon>
        <taxon>Chloroflexales</taxon>
        <taxon>Chloroflexineae</taxon>
        <taxon>Oscillochloridaceae</taxon>
        <taxon>Candidatus Viridilinea</taxon>
    </lineage>
</organism>
<reference evidence="5" key="1">
    <citation type="submission" date="2017-08" db="EMBL/GenBank/DDBJ databases">
        <authorList>
            <person name="Grouzdev D.S."/>
            <person name="Gaisin V.A."/>
            <person name="Rysina M.S."/>
            <person name="Gorlenko V.M."/>
        </authorList>
    </citation>
    <scope>NUCLEOTIDE SEQUENCE [LARGE SCALE GENOMIC DNA]</scope>
    <source>
        <strain evidence="5">Kir15-3F</strain>
    </source>
</reference>
<dbReference type="RefSeq" id="WP_097643980.1">
    <property type="nucleotide sequence ID" value="NZ_NQWI01000037.1"/>
</dbReference>
<dbReference type="Proteomes" id="UP000220527">
    <property type="component" value="Unassembled WGS sequence"/>
</dbReference>
<evidence type="ECO:0000313" key="5">
    <source>
        <dbReference type="Proteomes" id="UP000220527"/>
    </source>
</evidence>
<dbReference type="InterPro" id="IPR001296">
    <property type="entry name" value="Glyco_trans_1"/>
</dbReference>
<dbReference type="Pfam" id="PF13439">
    <property type="entry name" value="Glyco_transf_4"/>
    <property type="match status" value="1"/>
</dbReference>
<dbReference type="PANTHER" id="PTHR46401:SF2">
    <property type="entry name" value="GLYCOSYLTRANSFERASE WBBK-RELATED"/>
    <property type="match status" value="1"/>
</dbReference>
<comment type="caution">
    <text evidence="4">The sequence shown here is derived from an EMBL/GenBank/DDBJ whole genome shotgun (WGS) entry which is preliminary data.</text>
</comment>
<dbReference type="OrthoDB" id="9769555at2"/>
<sequence>MRIGLDARYATDHFPGIGRYTLGLAQGLAELGLVQRLLLIVDQNVAVGRYNLAALARLPGVELVPVKVGPFSLQQQVVLPLVARHLGLDLLHSPYYVKPYVGLPCPSLVTIFDLNGWRFPHSLSWRGRIFYRATMALAVRTAALVITGSASAQADLAHVYRLPAERMLVTPLATERRFQPQEPAVIASMRERYELPPSYVLYIGSDKPHKNLERLVCAWGQVVAAGAHSGMPLVLAGHATGGAERVRQRVSTQQLDAYVRFLPNVADSDLPALYSGATIFAFPSYYEGFGLPPLEAMACGTPVLCANATSLPEVVGDAALTVDPFSTHALAEGLIKLLNNPQLRRDLSARGLQRASTFSWRRTAMATMAAYEALVDCRL</sequence>
<dbReference type="SUPFAM" id="SSF53756">
    <property type="entry name" value="UDP-Glycosyltransferase/glycogen phosphorylase"/>
    <property type="match status" value="1"/>
</dbReference>
<dbReference type="Pfam" id="PF00534">
    <property type="entry name" value="Glycos_transf_1"/>
    <property type="match status" value="1"/>
</dbReference>
<evidence type="ECO:0000259" key="3">
    <source>
        <dbReference type="Pfam" id="PF13439"/>
    </source>
</evidence>
<evidence type="ECO:0008006" key="6">
    <source>
        <dbReference type="Google" id="ProtNLM"/>
    </source>
</evidence>
<dbReference type="GO" id="GO:0009103">
    <property type="term" value="P:lipopolysaccharide biosynthetic process"/>
    <property type="evidence" value="ECO:0007669"/>
    <property type="project" value="TreeGrafter"/>
</dbReference>
<evidence type="ECO:0000259" key="2">
    <source>
        <dbReference type="Pfam" id="PF00534"/>
    </source>
</evidence>
<proteinExistence type="predicted"/>
<dbReference type="PANTHER" id="PTHR46401">
    <property type="entry name" value="GLYCOSYLTRANSFERASE WBBK-RELATED"/>
    <property type="match status" value="1"/>
</dbReference>
<dbReference type="EMBL" id="NQWI01000037">
    <property type="protein sequence ID" value="PDW03200.1"/>
    <property type="molecule type" value="Genomic_DNA"/>
</dbReference>
<dbReference type="InterPro" id="IPR028098">
    <property type="entry name" value="Glyco_trans_4-like_N"/>
</dbReference>
<feature type="domain" description="Glycosyltransferase subfamily 4-like N-terminal" evidence="3">
    <location>
        <begin position="16"/>
        <end position="171"/>
    </location>
</feature>
<gene>
    <name evidence="4" type="ORF">CJ255_10090</name>
</gene>
<evidence type="ECO:0000313" key="4">
    <source>
        <dbReference type="EMBL" id="PDW03200.1"/>
    </source>
</evidence>
<name>A0A2A6RK02_9CHLR</name>
<protein>
    <recommendedName>
        <fullName evidence="6">Glycosyl transferase family 1</fullName>
    </recommendedName>
</protein>